<dbReference type="GO" id="GO:0008234">
    <property type="term" value="F:cysteine-type peptidase activity"/>
    <property type="evidence" value="ECO:0007669"/>
    <property type="project" value="UniProtKB-KW"/>
</dbReference>
<dbReference type="SUPFAM" id="SSF118010">
    <property type="entry name" value="TM1457-like"/>
    <property type="match status" value="1"/>
</dbReference>
<proteinExistence type="inferred from homology"/>
<accession>A0A1I1IA93</accession>
<evidence type="ECO:0000256" key="2">
    <source>
        <dbReference type="ARBA" id="ARBA00022670"/>
    </source>
</evidence>
<dbReference type="OrthoDB" id="48998at2"/>
<dbReference type="EMBL" id="FOMG01000002">
    <property type="protein sequence ID" value="SFC30733.1"/>
    <property type="molecule type" value="Genomic_DNA"/>
</dbReference>
<keyword evidence="3" id="KW-0378">Hydrolase</keyword>
<dbReference type="GO" id="GO:0006508">
    <property type="term" value="P:proteolysis"/>
    <property type="evidence" value="ECO:0007669"/>
    <property type="project" value="UniProtKB-KW"/>
</dbReference>
<evidence type="ECO:0000313" key="8">
    <source>
        <dbReference type="Proteomes" id="UP000199263"/>
    </source>
</evidence>
<organism evidence="7 8">
    <name type="scientific">Clostridium uliginosum</name>
    <dbReference type="NCBI Taxonomy" id="119641"/>
    <lineage>
        <taxon>Bacteria</taxon>
        <taxon>Bacillati</taxon>
        <taxon>Bacillota</taxon>
        <taxon>Clostridia</taxon>
        <taxon>Eubacteriales</taxon>
        <taxon>Clostridiaceae</taxon>
        <taxon>Clostridium</taxon>
    </lineage>
</organism>
<dbReference type="InterPro" id="IPR036764">
    <property type="entry name" value="Peptidase_Prp_sf"/>
</dbReference>
<dbReference type="PANTHER" id="PTHR39178">
    <property type="entry name" value="HYPOTHETICAL RIBOSOME-ASSOCIATED PROTEIN"/>
    <property type="match status" value="1"/>
</dbReference>
<dbReference type="GO" id="GO:0042254">
    <property type="term" value="P:ribosome biogenesis"/>
    <property type="evidence" value="ECO:0007669"/>
    <property type="project" value="UniProtKB-KW"/>
</dbReference>
<dbReference type="STRING" id="119641.SAMN05421842_102109"/>
<keyword evidence="1" id="KW-0690">Ribosome biogenesis</keyword>
<dbReference type="InterPro" id="IPR007422">
    <property type="entry name" value="Peptidase_Prp"/>
</dbReference>
<evidence type="ECO:0000256" key="1">
    <source>
        <dbReference type="ARBA" id="ARBA00022517"/>
    </source>
</evidence>
<dbReference type="Gene3D" id="3.30.70.1490">
    <property type="entry name" value="Cysteine protease Prp"/>
    <property type="match status" value="1"/>
</dbReference>
<dbReference type="NCBIfam" id="NF011127">
    <property type="entry name" value="PRK14553.1-7"/>
    <property type="match status" value="1"/>
</dbReference>
<protein>
    <recommendedName>
        <fullName evidence="6">Ribosomal processing cysteine protease Prp</fullName>
    </recommendedName>
</protein>
<dbReference type="Proteomes" id="UP000199263">
    <property type="component" value="Unassembled WGS sequence"/>
</dbReference>
<dbReference type="RefSeq" id="WP_090088344.1">
    <property type="nucleotide sequence ID" value="NZ_FOMG01000002.1"/>
</dbReference>
<dbReference type="AlphaFoldDB" id="A0A1I1IA93"/>
<evidence type="ECO:0000256" key="5">
    <source>
        <dbReference type="ARBA" id="ARBA00044503"/>
    </source>
</evidence>
<dbReference type="Pfam" id="PF04327">
    <property type="entry name" value="Peptidase_Prp"/>
    <property type="match status" value="1"/>
</dbReference>
<evidence type="ECO:0000313" key="7">
    <source>
        <dbReference type="EMBL" id="SFC30733.1"/>
    </source>
</evidence>
<comment type="similarity">
    <text evidence="5">Belongs to the Prp family.</text>
</comment>
<evidence type="ECO:0000256" key="6">
    <source>
        <dbReference type="ARBA" id="ARBA00044538"/>
    </source>
</evidence>
<dbReference type="PANTHER" id="PTHR39178:SF1">
    <property type="entry name" value="RIBOSOMAL-PROCESSING CYSTEINE PROTEASE PRP"/>
    <property type="match status" value="1"/>
</dbReference>
<gene>
    <name evidence="7" type="ORF">SAMN05421842_102109</name>
</gene>
<name>A0A1I1IA93_9CLOT</name>
<dbReference type="CDD" id="cd16332">
    <property type="entry name" value="Prp-like"/>
    <property type="match status" value="1"/>
</dbReference>
<evidence type="ECO:0000256" key="4">
    <source>
        <dbReference type="ARBA" id="ARBA00022807"/>
    </source>
</evidence>
<evidence type="ECO:0000256" key="3">
    <source>
        <dbReference type="ARBA" id="ARBA00022801"/>
    </source>
</evidence>
<keyword evidence="4" id="KW-0788">Thiol protease</keyword>
<keyword evidence="8" id="KW-1185">Reference proteome</keyword>
<keyword evidence="2" id="KW-0645">Protease</keyword>
<reference evidence="7 8" key="1">
    <citation type="submission" date="2016-10" db="EMBL/GenBank/DDBJ databases">
        <authorList>
            <person name="de Groot N.N."/>
        </authorList>
    </citation>
    <scope>NUCLEOTIDE SEQUENCE [LARGE SCALE GENOMIC DNA]</scope>
    <source>
        <strain evidence="7 8">DSM 12992</strain>
    </source>
</reference>
<sequence>MINVKINYSNSNIIGFIINNHALSADRDFRNDVSLVGETFDMICNSVSVLSQSVIIGLDEVLKLNSTYEINDDGYLKLDLNDFNEEEIVQSQVLLQTFEKSLESVILSLDESFGSKKRKEYITLLKEEV</sequence>